<sequence length="98" mass="10977">MIPDVRSTVEAWTRTDDPSRSTCSSLGPRLFICGLYYTINTQNEMRKLRKSRGSPAPGPLLRVPGTRGNGSGGRHSRRTGASLRVWAFDVNRARRMRT</sequence>
<protein>
    <submittedName>
        <fullName evidence="2">Uncharacterized protein</fullName>
    </submittedName>
</protein>
<accession>A0A4C1X5C0</accession>
<evidence type="ECO:0000256" key="1">
    <source>
        <dbReference type="SAM" id="MobiDB-lite"/>
    </source>
</evidence>
<proteinExistence type="predicted"/>
<keyword evidence="3" id="KW-1185">Reference proteome</keyword>
<reference evidence="2 3" key="1">
    <citation type="journal article" date="2019" name="Commun. Biol.">
        <title>The bagworm genome reveals a unique fibroin gene that provides high tensile strength.</title>
        <authorList>
            <person name="Kono N."/>
            <person name="Nakamura H."/>
            <person name="Ohtoshi R."/>
            <person name="Tomita M."/>
            <person name="Numata K."/>
            <person name="Arakawa K."/>
        </authorList>
    </citation>
    <scope>NUCLEOTIDE SEQUENCE [LARGE SCALE GENOMIC DNA]</scope>
</reference>
<feature type="region of interest" description="Disordered" evidence="1">
    <location>
        <begin position="47"/>
        <end position="78"/>
    </location>
</feature>
<comment type="caution">
    <text evidence="2">The sequence shown here is derived from an EMBL/GenBank/DDBJ whole genome shotgun (WGS) entry which is preliminary data.</text>
</comment>
<evidence type="ECO:0000313" key="2">
    <source>
        <dbReference type="EMBL" id="GBP58946.1"/>
    </source>
</evidence>
<name>A0A4C1X5C0_EUMVA</name>
<dbReference type="AlphaFoldDB" id="A0A4C1X5C0"/>
<evidence type="ECO:0000313" key="3">
    <source>
        <dbReference type="Proteomes" id="UP000299102"/>
    </source>
</evidence>
<dbReference type="Proteomes" id="UP000299102">
    <property type="component" value="Unassembled WGS sequence"/>
</dbReference>
<dbReference type="EMBL" id="BGZK01000749">
    <property type="protein sequence ID" value="GBP58946.1"/>
    <property type="molecule type" value="Genomic_DNA"/>
</dbReference>
<gene>
    <name evidence="2" type="ORF">EVAR_97319_1</name>
</gene>
<organism evidence="2 3">
    <name type="scientific">Eumeta variegata</name>
    <name type="common">Bagworm moth</name>
    <name type="synonym">Eumeta japonica</name>
    <dbReference type="NCBI Taxonomy" id="151549"/>
    <lineage>
        <taxon>Eukaryota</taxon>
        <taxon>Metazoa</taxon>
        <taxon>Ecdysozoa</taxon>
        <taxon>Arthropoda</taxon>
        <taxon>Hexapoda</taxon>
        <taxon>Insecta</taxon>
        <taxon>Pterygota</taxon>
        <taxon>Neoptera</taxon>
        <taxon>Endopterygota</taxon>
        <taxon>Lepidoptera</taxon>
        <taxon>Glossata</taxon>
        <taxon>Ditrysia</taxon>
        <taxon>Tineoidea</taxon>
        <taxon>Psychidae</taxon>
        <taxon>Oiketicinae</taxon>
        <taxon>Eumeta</taxon>
    </lineage>
</organism>